<name>A0ABV7E4F7_9SPHN</name>
<evidence type="ECO:0000313" key="4">
    <source>
        <dbReference type="EMBL" id="MFC3096831.1"/>
    </source>
</evidence>
<dbReference type="InterPro" id="IPR008331">
    <property type="entry name" value="Ferritin_DPS_dom"/>
</dbReference>
<proteinExistence type="inferred from homology"/>
<protein>
    <submittedName>
        <fullName evidence="4">DNA starvation/stationary phase protection protein</fullName>
    </submittedName>
</protein>
<dbReference type="PROSITE" id="PS00818">
    <property type="entry name" value="DPS_1"/>
    <property type="match status" value="1"/>
</dbReference>
<dbReference type="PIRSF" id="PIRSF005900">
    <property type="entry name" value="Dps"/>
    <property type="match status" value="1"/>
</dbReference>
<dbReference type="InterPro" id="IPR023188">
    <property type="entry name" value="DPS_DNA-bd_CS"/>
</dbReference>
<dbReference type="PANTHER" id="PTHR42932">
    <property type="entry name" value="GENERAL STRESS PROTEIN 20U"/>
    <property type="match status" value="1"/>
</dbReference>
<reference evidence="5" key="1">
    <citation type="journal article" date="2019" name="Int. J. Syst. Evol. Microbiol.">
        <title>The Global Catalogue of Microorganisms (GCM) 10K type strain sequencing project: providing services to taxonomists for standard genome sequencing and annotation.</title>
        <authorList>
            <consortium name="The Broad Institute Genomics Platform"/>
            <consortium name="The Broad Institute Genome Sequencing Center for Infectious Disease"/>
            <person name="Wu L."/>
            <person name="Ma J."/>
        </authorList>
    </citation>
    <scope>NUCLEOTIDE SEQUENCE [LARGE SCALE GENOMIC DNA]</scope>
    <source>
        <strain evidence="5">KCTC 52607</strain>
    </source>
</reference>
<dbReference type="PRINTS" id="PR01346">
    <property type="entry name" value="HELNAPAPROT"/>
</dbReference>
<keyword evidence="5" id="KW-1185">Reference proteome</keyword>
<evidence type="ECO:0000256" key="1">
    <source>
        <dbReference type="ARBA" id="ARBA00009497"/>
    </source>
</evidence>
<dbReference type="SUPFAM" id="SSF47240">
    <property type="entry name" value="Ferritin-like"/>
    <property type="match status" value="1"/>
</dbReference>
<comment type="caution">
    <text evidence="4">The sequence shown here is derived from an EMBL/GenBank/DDBJ whole genome shotgun (WGS) entry which is preliminary data.</text>
</comment>
<organism evidence="4 5">
    <name type="scientific">Alteraurantiacibacter palmitatis</name>
    <dbReference type="NCBI Taxonomy" id="2054628"/>
    <lineage>
        <taxon>Bacteria</taxon>
        <taxon>Pseudomonadati</taxon>
        <taxon>Pseudomonadota</taxon>
        <taxon>Alphaproteobacteria</taxon>
        <taxon>Sphingomonadales</taxon>
        <taxon>Erythrobacteraceae</taxon>
        <taxon>Alteraurantiacibacter</taxon>
    </lineage>
</organism>
<accession>A0ABV7E4F7</accession>
<gene>
    <name evidence="4" type="ORF">ACFODU_03305</name>
</gene>
<dbReference type="CDD" id="cd01043">
    <property type="entry name" value="DPS"/>
    <property type="match status" value="1"/>
</dbReference>
<dbReference type="Proteomes" id="UP001595456">
    <property type="component" value="Unassembled WGS sequence"/>
</dbReference>
<dbReference type="PANTHER" id="PTHR42932:SF3">
    <property type="entry name" value="DNA PROTECTION DURING STARVATION PROTEIN"/>
    <property type="match status" value="1"/>
</dbReference>
<evidence type="ECO:0000259" key="3">
    <source>
        <dbReference type="Pfam" id="PF00210"/>
    </source>
</evidence>
<dbReference type="EMBL" id="JBHRST010000004">
    <property type="protein sequence ID" value="MFC3096831.1"/>
    <property type="molecule type" value="Genomic_DNA"/>
</dbReference>
<comment type="similarity">
    <text evidence="1 2">Belongs to the Dps family.</text>
</comment>
<evidence type="ECO:0000256" key="2">
    <source>
        <dbReference type="RuleBase" id="RU003875"/>
    </source>
</evidence>
<dbReference type="Gene3D" id="1.20.1260.10">
    <property type="match status" value="1"/>
</dbReference>
<dbReference type="InterPro" id="IPR012347">
    <property type="entry name" value="Ferritin-like"/>
</dbReference>
<dbReference type="InterPro" id="IPR009078">
    <property type="entry name" value="Ferritin-like_SF"/>
</dbReference>
<evidence type="ECO:0000313" key="5">
    <source>
        <dbReference type="Proteomes" id="UP001595456"/>
    </source>
</evidence>
<sequence>MAKTGDNSKTALIEGLNGLLADHLALYFKTKNFHWHVTGPRFRDLHLLFDEQAAAIFAQVDLIAERVRKNGAPTLTSIGSVMKATQIADQDKAGLSAEDMIAELRDDNARLVDSLKALKEHAEKAGDNATDGLIDDWTDQAEERVWFLSSLLA</sequence>
<feature type="domain" description="Ferritin/DPS" evidence="3">
    <location>
        <begin position="13"/>
        <end position="152"/>
    </location>
</feature>
<dbReference type="RefSeq" id="WP_336925727.1">
    <property type="nucleotide sequence ID" value="NZ_JBANRO010000005.1"/>
</dbReference>
<dbReference type="InterPro" id="IPR002177">
    <property type="entry name" value="DPS_DNA-bd"/>
</dbReference>
<dbReference type="Pfam" id="PF00210">
    <property type="entry name" value="Ferritin"/>
    <property type="match status" value="1"/>
</dbReference>